<name>A0A0M3JIU4_ANISI</name>
<protein>
    <submittedName>
        <fullName evidence="4">Splicing factor 3A subunit 1 (inferred by orthology to a human protein)</fullName>
    </submittedName>
</protein>
<feature type="compositionally biased region" description="Pro residues" evidence="1">
    <location>
        <begin position="86"/>
        <end position="106"/>
    </location>
</feature>
<dbReference type="Proteomes" id="UP000267096">
    <property type="component" value="Unassembled WGS sequence"/>
</dbReference>
<proteinExistence type="predicted"/>
<feature type="region of interest" description="Disordered" evidence="1">
    <location>
        <begin position="71"/>
        <end position="128"/>
    </location>
</feature>
<evidence type="ECO:0000256" key="1">
    <source>
        <dbReference type="SAM" id="MobiDB-lite"/>
    </source>
</evidence>
<evidence type="ECO:0000313" key="2">
    <source>
        <dbReference type="EMBL" id="VDK28932.1"/>
    </source>
</evidence>
<organism evidence="4">
    <name type="scientific">Anisakis simplex</name>
    <name type="common">Herring worm</name>
    <dbReference type="NCBI Taxonomy" id="6269"/>
    <lineage>
        <taxon>Eukaryota</taxon>
        <taxon>Metazoa</taxon>
        <taxon>Ecdysozoa</taxon>
        <taxon>Nematoda</taxon>
        <taxon>Chromadorea</taxon>
        <taxon>Rhabditida</taxon>
        <taxon>Spirurina</taxon>
        <taxon>Ascaridomorpha</taxon>
        <taxon>Ascaridoidea</taxon>
        <taxon>Anisakidae</taxon>
        <taxon>Anisakis</taxon>
        <taxon>Anisakis simplex complex</taxon>
    </lineage>
</organism>
<keyword evidence="3" id="KW-1185">Reference proteome</keyword>
<evidence type="ECO:0000313" key="4">
    <source>
        <dbReference type="WBParaSite" id="ASIM_0000756001-mRNA-1"/>
    </source>
</evidence>
<reference evidence="2 3" key="2">
    <citation type="submission" date="2018-11" db="EMBL/GenBank/DDBJ databases">
        <authorList>
            <consortium name="Pathogen Informatics"/>
        </authorList>
    </citation>
    <scope>NUCLEOTIDE SEQUENCE [LARGE SCALE GENOMIC DNA]</scope>
</reference>
<gene>
    <name evidence="2" type="ORF">ASIM_LOCUS7317</name>
</gene>
<accession>A0A0M3JIU4</accession>
<dbReference type="EMBL" id="UYRR01017486">
    <property type="protein sequence ID" value="VDK28932.1"/>
    <property type="molecule type" value="Genomic_DNA"/>
</dbReference>
<reference evidence="4" key="1">
    <citation type="submission" date="2017-02" db="UniProtKB">
        <authorList>
            <consortium name="WormBaseParasite"/>
        </authorList>
    </citation>
    <scope>IDENTIFICATION</scope>
</reference>
<evidence type="ECO:0000313" key="3">
    <source>
        <dbReference type="Proteomes" id="UP000267096"/>
    </source>
</evidence>
<sequence>MIVLTCYFVYLGEEEEAPRGPDPKLIWDGQQSTIDQTTKLAQQSVTLDVKLNFIERCLSISYQQINEIHKQHGYVSDPNKERIGPGPLPPPMIPQPPPSSQMPPPAGNASTQPPLVPPPPVNASSGPP</sequence>
<dbReference type="AlphaFoldDB" id="A0A0M3JIU4"/>
<feature type="compositionally biased region" description="Pro residues" evidence="1">
    <location>
        <begin position="114"/>
        <end position="128"/>
    </location>
</feature>
<dbReference type="WBParaSite" id="ASIM_0000756001-mRNA-1">
    <property type="protein sequence ID" value="ASIM_0000756001-mRNA-1"/>
    <property type="gene ID" value="ASIM_0000756001"/>
</dbReference>